<dbReference type="CDD" id="cd03221">
    <property type="entry name" value="ABCF_EF-3"/>
    <property type="match status" value="2"/>
</dbReference>
<evidence type="ECO:0000313" key="8">
    <source>
        <dbReference type="EMBL" id="MDF3833091.1"/>
    </source>
</evidence>
<reference evidence="8 9" key="1">
    <citation type="submission" date="2023-03" db="EMBL/GenBank/DDBJ databases">
        <title>Draft assemblies of triclosan tolerant bacteria isolated from returned activated sludge.</title>
        <authorList>
            <person name="Van Hamelsveld S."/>
        </authorList>
    </citation>
    <scope>NUCLEOTIDE SEQUENCE [LARGE SCALE GENOMIC DNA]</scope>
    <source>
        <strain evidence="8 9">GW210010_S58</strain>
    </source>
</reference>
<evidence type="ECO:0000256" key="5">
    <source>
        <dbReference type="ARBA" id="ARBA00022840"/>
    </source>
</evidence>
<keyword evidence="4" id="KW-0547">Nucleotide-binding</keyword>
<sequence length="583" mass="61159">MADFESIPFAVFSASPSSVSSSDAGAASDVAPLSLPSASASRLHPPAAFSLSLRHVTVALPDGRVVLDDLSGTFHAQRIGLVGRNGAGKSLLAKLLVGLLTPDAGRVVRSGTVAYVPQDAAPAEHATLAEVAGLAPAFDALARLERGEALPSDFDLLEGRWDLGETLHMALAAAGLGHLEPQRPAASLSGGELTRVALIGAFLSGADGLVLDEPSNHLDRDARQWLRERLRQWRGGLVLVSHDRELLDDMAHIVELTPDGLRHYGGNYSLYQAQREAEAAAAQAALDHARASRSAALRDLRRQHDAHQRRSAHNDRAGTTANLPAIYLGRLKDGAQAYSGREQRRQQETRAALDDAVKQAAERAGSGTPVALMLPGAVVAAGKRVVHLEDAVAPFPVGARPLSLTLSGPVRVAVTGPNGSGKTTLLNMLAGIGEPVSGTGAACVPCARLDQHAASMLRPGQSVLERLRELESPLPEGVLRSHLALLGLGAGLVRQPSAALSGGERLKAALACALWGGTPAQLLLLDEPTNHLDIDSASALEQALDTYPGAILVASHDQRFLDALRVSHRLEWSAGEWQLTACA</sequence>
<dbReference type="PANTHER" id="PTHR19211:SF6">
    <property type="entry name" value="BLL7188 PROTEIN"/>
    <property type="match status" value="1"/>
</dbReference>
<dbReference type="SMART" id="SM00382">
    <property type="entry name" value="AAA"/>
    <property type="match status" value="2"/>
</dbReference>
<dbReference type="InterPro" id="IPR027417">
    <property type="entry name" value="P-loop_NTPase"/>
</dbReference>
<dbReference type="RefSeq" id="WP_276264524.1">
    <property type="nucleotide sequence ID" value="NZ_JARJLM010000158.1"/>
</dbReference>
<keyword evidence="3" id="KW-0677">Repeat</keyword>
<dbReference type="InterPro" id="IPR050611">
    <property type="entry name" value="ABCF"/>
</dbReference>
<keyword evidence="2" id="KW-0472">Membrane</keyword>
<feature type="region of interest" description="Disordered" evidence="6">
    <location>
        <begin position="293"/>
        <end position="319"/>
    </location>
</feature>
<protein>
    <submittedName>
        <fullName evidence="8">ABC-F family ATP-binding cassette domain-containing protein</fullName>
    </submittedName>
</protein>
<accession>A0ABT6AKG2</accession>
<feature type="compositionally biased region" description="Basic and acidic residues" evidence="6">
    <location>
        <begin position="296"/>
        <end position="316"/>
    </location>
</feature>
<dbReference type="PANTHER" id="PTHR19211">
    <property type="entry name" value="ATP-BINDING TRANSPORT PROTEIN-RELATED"/>
    <property type="match status" value="1"/>
</dbReference>
<dbReference type="InterPro" id="IPR017871">
    <property type="entry name" value="ABC_transporter-like_CS"/>
</dbReference>
<evidence type="ECO:0000256" key="2">
    <source>
        <dbReference type="ARBA" id="ARBA00022519"/>
    </source>
</evidence>
<evidence type="ECO:0000256" key="3">
    <source>
        <dbReference type="ARBA" id="ARBA00022737"/>
    </source>
</evidence>
<dbReference type="GO" id="GO:0005524">
    <property type="term" value="F:ATP binding"/>
    <property type="evidence" value="ECO:0007669"/>
    <property type="project" value="UniProtKB-KW"/>
</dbReference>
<dbReference type="InterPro" id="IPR003593">
    <property type="entry name" value="AAA+_ATPase"/>
</dbReference>
<dbReference type="Proteomes" id="UP001216674">
    <property type="component" value="Unassembled WGS sequence"/>
</dbReference>
<dbReference type="SUPFAM" id="SSF52540">
    <property type="entry name" value="P-loop containing nucleoside triphosphate hydrolases"/>
    <property type="match status" value="2"/>
</dbReference>
<evidence type="ECO:0000256" key="4">
    <source>
        <dbReference type="ARBA" id="ARBA00022741"/>
    </source>
</evidence>
<evidence type="ECO:0000256" key="6">
    <source>
        <dbReference type="SAM" id="MobiDB-lite"/>
    </source>
</evidence>
<name>A0ABT6AKG2_9BURK</name>
<keyword evidence="5 8" id="KW-0067">ATP-binding</keyword>
<comment type="caution">
    <text evidence="8">The sequence shown here is derived from an EMBL/GenBank/DDBJ whole genome shotgun (WGS) entry which is preliminary data.</text>
</comment>
<feature type="domain" description="ABC transporter" evidence="7">
    <location>
        <begin position="51"/>
        <end position="284"/>
    </location>
</feature>
<evidence type="ECO:0000313" key="9">
    <source>
        <dbReference type="Proteomes" id="UP001216674"/>
    </source>
</evidence>
<evidence type="ECO:0000256" key="1">
    <source>
        <dbReference type="ARBA" id="ARBA00022475"/>
    </source>
</evidence>
<evidence type="ECO:0000259" key="7">
    <source>
        <dbReference type="PROSITE" id="PS50893"/>
    </source>
</evidence>
<dbReference type="Gene3D" id="3.40.50.300">
    <property type="entry name" value="P-loop containing nucleotide triphosphate hydrolases"/>
    <property type="match status" value="2"/>
</dbReference>
<dbReference type="PROSITE" id="PS50893">
    <property type="entry name" value="ABC_TRANSPORTER_2"/>
    <property type="match status" value="1"/>
</dbReference>
<dbReference type="PROSITE" id="PS00211">
    <property type="entry name" value="ABC_TRANSPORTER_1"/>
    <property type="match status" value="1"/>
</dbReference>
<gene>
    <name evidence="8" type="ORF">P3W85_09030</name>
</gene>
<dbReference type="EMBL" id="JARJLM010000158">
    <property type="protein sequence ID" value="MDF3833091.1"/>
    <property type="molecule type" value="Genomic_DNA"/>
</dbReference>
<dbReference type="InterPro" id="IPR003439">
    <property type="entry name" value="ABC_transporter-like_ATP-bd"/>
</dbReference>
<keyword evidence="2" id="KW-0997">Cell inner membrane</keyword>
<keyword evidence="1" id="KW-1003">Cell membrane</keyword>
<organism evidence="8 9">
    <name type="scientific">Cupriavidus basilensis</name>
    <dbReference type="NCBI Taxonomy" id="68895"/>
    <lineage>
        <taxon>Bacteria</taxon>
        <taxon>Pseudomonadati</taxon>
        <taxon>Pseudomonadota</taxon>
        <taxon>Betaproteobacteria</taxon>
        <taxon>Burkholderiales</taxon>
        <taxon>Burkholderiaceae</taxon>
        <taxon>Cupriavidus</taxon>
    </lineage>
</organism>
<dbReference type="Pfam" id="PF00005">
    <property type="entry name" value="ABC_tran"/>
    <property type="match status" value="2"/>
</dbReference>
<keyword evidence="9" id="KW-1185">Reference proteome</keyword>
<proteinExistence type="predicted"/>